<dbReference type="OrthoDB" id="9870545at2"/>
<dbReference type="RefSeq" id="WP_145181354.1">
    <property type="nucleotide sequence ID" value="NZ_CP036266.1"/>
</dbReference>
<reference evidence="1 2" key="1">
    <citation type="submission" date="2019-02" db="EMBL/GenBank/DDBJ databases">
        <title>Deep-cultivation of Planctomycetes and their phenomic and genomic characterization uncovers novel biology.</title>
        <authorList>
            <person name="Wiegand S."/>
            <person name="Jogler M."/>
            <person name="Boedeker C."/>
            <person name="Pinto D."/>
            <person name="Vollmers J."/>
            <person name="Rivas-Marin E."/>
            <person name="Kohn T."/>
            <person name="Peeters S.H."/>
            <person name="Heuer A."/>
            <person name="Rast P."/>
            <person name="Oberbeckmann S."/>
            <person name="Bunk B."/>
            <person name="Jeske O."/>
            <person name="Meyerdierks A."/>
            <person name="Storesund J.E."/>
            <person name="Kallscheuer N."/>
            <person name="Luecker S."/>
            <person name="Lage O.M."/>
            <person name="Pohl T."/>
            <person name="Merkel B.J."/>
            <person name="Hornburger P."/>
            <person name="Mueller R.-W."/>
            <person name="Bruemmer F."/>
            <person name="Labrenz M."/>
            <person name="Spormann A.M."/>
            <person name="Op den Camp H."/>
            <person name="Overmann J."/>
            <person name="Amann R."/>
            <person name="Jetten M.S.M."/>
            <person name="Mascher T."/>
            <person name="Medema M.H."/>
            <person name="Devos D.P."/>
            <person name="Kaster A.-K."/>
            <person name="Ovreas L."/>
            <person name="Rohde M."/>
            <person name="Galperin M.Y."/>
            <person name="Jogler C."/>
        </authorList>
    </citation>
    <scope>NUCLEOTIDE SEQUENCE [LARGE SCALE GENOMIC DNA]</scope>
    <source>
        <strain evidence="1 2">HG66A1</strain>
    </source>
</reference>
<dbReference type="EMBL" id="CP036266">
    <property type="protein sequence ID" value="QDT19533.1"/>
    <property type="molecule type" value="Genomic_DNA"/>
</dbReference>
<proteinExistence type="predicted"/>
<dbReference type="Gene3D" id="3.40.1760.10">
    <property type="entry name" value="YfbM-like super family"/>
    <property type="match status" value="1"/>
</dbReference>
<dbReference type="InterPro" id="IPR035944">
    <property type="entry name" value="YfbM-like_sf"/>
</dbReference>
<evidence type="ECO:0000313" key="2">
    <source>
        <dbReference type="Proteomes" id="UP000320421"/>
    </source>
</evidence>
<accession>A0A517PJH1</accession>
<protein>
    <submittedName>
        <fullName evidence="1">Uncharacterized protein</fullName>
    </submittedName>
</protein>
<organism evidence="1 2">
    <name type="scientific">Gimesia chilikensis</name>
    <dbReference type="NCBI Taxonomy" id="2605989"/>
    <lineage>
        <taxon>Bacteria</taxon>
        <taxon>Pseudomonadati</taxon>
        <taxon>Planctomycetota</taxon>
        <taxon>Planctomycetia</taxon>
        <taxon>Planctomycetales</taxon>
        <taxon>Planctomycetaceae</taxon>
        <taxon>Gimesia</taxon>
    </lineage>
</organism>
<evidence type="ECO:0000313" key="1">
    <source>
        <dbReference type="EMBL" id="QDT19533.1"/>
    </source>
</evidence>
<sequence>MGLDLCLQAIPEKCKLLDLVSTGKIKVYLLGFINYHYEHEGHGKGELTLNPNNEWENNEGKCFIESLYDLEKTSPGVLDRSMYLGRAHSSFCRLLELQARTEEEEKIARKSVYGNDFLPAYLGEQEEPKLRWNSAEYSELIYLWLSERSPAEIGDQYVRAGFGRETVRLTDEEYEQQKIQVSQLFKEFQDLYKGAVENQEAMIVKLS</sequence>
<name>A0A517PJH1_9PLAN</name>
<dbReference type="AlphaFoldDB" id="A0A517PJH1"/>
<gene>
    <name evidence="1" type="ORF">HG66A1_12980</name>
</gene>
<keyword evidence="2" id="KW-1185">Reference proteome</keyword>
<dbReference type="Proteomes" id="UP000320421">
    <property type="component" value="Chromosome"/>
</dbReference>